<dbReference type="InterPro" id="IPR050099">
    <property type="entry name" value="SIS_GmhA/DiaA_subfam"/>
</dbReference>
<dbReference type="PANTHER" id="PTHR30390:SF8">
    <property type="entry name" value="SUGAR ISOMERASE (SIS)"/>
    <property type="match status" value="1"/>
</dbReference>
<dbReference type="EC" id="5.3.1.28" evidence="2"/>
<dbReference type="PROSITE" id="PS51464">
    <property type="entry name" value="SIS"/>
    <property type="match status" value="1"/>
</dbReference>
<protein>
    <submittedName>
        <fullName evidence="2">Phosphoheptose isomerase</fullName>
        <ecNumber evidence="2">5.3.1.28</ecNumber>
    </submittedName>
</protein>
<dbReference type="PANTHER" id="PTHR30390">
    <property type="entry name" value="SEDOHEPTULOSE 7-PHOSPHATE ISOMERASE / DNAA INITIATOR-ASSOCIATING FACTOR FOR REPLICATION INITIATION"/>
    <property type="match status" value="1"/>
</dbReference>
<keyword evidence="2" id="KW-0413">Isomerase</keyword>
<keyword evidence="3" id="KW-1185">Reference proteome</keyword>
<dbReference type="OrthoDB" id="9781311at2"/>
<dbReference type="AlphaFoldDB" id="A0A7L4ZFC3"/>
<dbReference type="InterPro" id="IPR046348">
    <property type="entry name" value="SIS_dom_sf"/>
</dbReference>
<sequence length="180" mass="19885">MQYFSDLTDTISKIDTASLMSVRDSILNCFKRKGTIYIFGNGGSGATASHVAGDYLKTIKGLRIVCLNDNTTVVSAIANDIHYEEIFREQLKNILLVQDLVIGISGSGNSKNIVNAIEYANSKNVETIGFCGFDGGDLKNKATKNMHILIHDMEITEDVHLSCFHAIKREIKNNLLTNLR</sequence>
<dbReference type="SUPFAM" id="SSF53697">
    <property type="entry name" value="SIS domain"/>
    <property type="match status" value="1"/>
</dbReference>
<dbReference type="EMBL" id="CP019288">
    <property type="protein sequence ID" value="QHI35428.1"/>
    <property type="molecule type" value="Genomic_DNA"/>
</dbReference>
<dbReference type="KEGG" id="kan:IMCC3317_07740"/>
<evidence type="ECO:0000313" key="3">
    <source>
        <dbReference type="Proteomes" id="UP000464657"/>
    </source>
</evidence>
<dbReference type="GO" id="GO:1901135">
    <property type="term" value="P:carbohydrate derivative metabolic process"/>
    <property type="evidence" value="ECO:0007669"/>
    <property type="project" value="InterPro"/>
</dbReference>
<dbReference type="CDD" id="cd05006">
    <property type="entry name" value="SIS_GmhA"/>
    <property type="match status" value="1"/>
</dbReference>
<feature type="domain" description="SIS" evidence="1">
    <location>
        <begin position="26"/>
        <end position="177"/>
    </location>
</feature>
<evidence type="ECO:0000313" key="2">
    <source>
        <dbReference type="EMBL" id="QHI35428.1"/>
    </source>
</evidence>
<evidence type="ECO:0000259" key="1">
    <source>
        <dbReference type="PROSITE" id="PS51464"/>
    </source>
</evidence>
<dbReference type="GO" id="GO:0016853">
    <property type="term" value="F:isomerase activity"/>
    <property type="evidence" value="ECO:0007669"/>
    <property type="project" value="UniProtKB-KW"/>
</dbReference>
<dbReference type="Pfam" id="PF13580">
    <property type="entry name" value="SIS_2"/>
    <property type="match status" value="1"/>
</dbReference>
<reference evidence="2 3" key="1">
    <citation type="journal article" date="2013" name="Int. J. Syst. Evol. Microbiol.">
        <title>Kordia antarctica sp. nov., isolated from Antarctic seawater.</title>
        <authorList>
            <person name="Baek K."/>
            <person name="Choi A."/>
            <person name="Kang I."/>
            <person name="Lee K."/>
            <person name="Cho J.C."/>
        </authorList>
    </citation>
    <scope>NUCLEOTIDE SEQUENCE [LARGE SCALE GENOMIC DNA]</scope>
    <source>
        <strain evidence="2 3">IMCC3317</strain>
    </source>
</reference>
<dbReference type="InterPro" id="IPR001347">
    <property type="entry name" value="SIS_dom"/>
</dbReference>
<dbReference type="GO" id="GO:0097367">
    <property type="term" value="F:carbohydrate derivative binding"/>
    <property type="evidence" value="ECO:0007669"/>
    <property type="project" value="InterPro"/>
</dbReference>
<organism evidence="2 3">
    <name type="scientific">Kordia antarctica</name>
    <dbReference type="NCBI Taxonomy" id="1218801"/>
    <lineage>
        <taxon>Bacteria</taxon>
        <taxon>Pseudomonadati</taxon>
        <taxon>Bacteroidota</taxon>
        <taxon>Flavobacteriia</taxon>
        <taxon>Flavobacteriales</taxon>
        <taxon>Flavobacteriaceae</taxon>
        <taxon>Kordia</taxon>
    </lineage>
</organism>
<gene>
    <name evidence="2" type="primary">gmhA</name>
    <name evidence="2" type="ORF">IMCC3317_07740</name>
</gene>
<dbReference type="RefSeq" id="WP_160128170.1">
    <property type="nucleotide sequence ID" value="NZ_CP019288.1"/>
</dbReference>
<dbReference type="Gene3D" id="3.40.50.10490">
    <property type="entry name" value="Glucose-6-phosphate isomerase like protein, domain 1"/>
    <property type="match status" value="1"/>
</dbReference>
<accession>A0A7L4ZFC3</accession>
<proteinExistence type="predicted"/>
<dbReference type="InterPro" id="IPR035461">
    <property type="entry name" value="GmhA/DiaA"/>
</dbReference>
<dbReference type="Proteomes" id="UP000464657">
    <property type="component" value="Chromosome"/>
</dbReference>
<name>A0A7L4ZFC3_9FLAO</name>